<organism evidence="1 2">
    <name type="scientific">Paralvinella palmiformis</name>
    <dbReference type="NCBI Taxonomy" id="53620"/>
    <lineage>
        <taxon>Eukaryota</taxon>
        <taxon>Metazoa</taxon>
        <taxon>Spiralia</taxon>
        <taxon>Lophotrochozoa</taxon>
        <taxon>Annelida</taxon>
        <taxon>Polychaeta</taxon>
        <taxon>Sedentaria</taxon>
        <taxon>Canalipalpata</taxon>
        <taxon>Terebellida</taxon>
        <taxon>Terebelliformia</taxon>
        <taxon>Alvinellidae</taxon>
        <taxon>Paralvinella</taxon>
    </lineage>
</organism>
<gene>
    <name evidence="1" type="ORF">LSH36_571g00015</name>
</gene>
<proteinExistence type="predicted"/>
<keyword evidence="2" id="KW-1185">Reference proteome</keyword>
<dbReference type="AlphaFoldDB" id="A0AAD9MV89"/>
<protein>
    <submittedName>
        <fullName evidence="1">Uncharacterized protein</fullName>
    </submittedName>
</protein>
<accession>A0AAD9MV89</accession>
<comment type="caution">
    <text evidence="1">The sequence shown here is derived from an EMBL/GenBank/DDBJ whole genome shotgun (WGS) entry which is preliminary data.</text>
</comment>
<dbReference type="Proteomes" id="UP001208570">
    <property type="component" value="Unassembled WGS sequence"/>
</dbReference>
<evidence type="ECO:0000313" key="1">
    <source>
        <dbReference type="EMBL" id="KAK2147067.1"/>
    </source>
</evidence>
<evidence type="ECO:0000313" key="2">
    <source>
        <dbReference type="Proteomes" id="UP001208570"/>
    </source>
</evidence>
<reference evidence="1" key="1">
    <citation type="journal article" date="2023" name="Mol. Biol. Evol.">
        <title>Third-Generation Sequencing Reveals the Adaptive Role of the Epigenome in Three Deep-Sea Polychaetes.</title>
        <authorList>
            <person name="Perez M."/>
            <person name="Aroh O."/>
            <person name="Sun Y."/>
            <person name="Lan Y."/>
            <person name="Juniper S.K."/>
            <person name="Young C.R."/>
            <person name="Angers B."/>
            <person name="Qian P.Y."/>
        </authorList>
    </citation>
    <scope>NUCLEOTIDE SEQUENCE</scope>
    <source>
        <strain evidence="1">P08H-3</strain>
    </source>
</reference>
<name>A0AAD9MV89_9ANNE</name>
<sequence>MSSRLSEDLLTKAIQSLDTISVIDDPTLLCQIKTGRGMMSDIEYLDNGQLVVCMRTGLKIYDDNGDEIDHYLSRNCKPVEDCVVCLWEGMWVTLW</sequence>
<dbReference type="EMBL" id="JAODUP010000571">
    <property type="protein sequence ID" value="KAK2147067.1"/>
    <property type="molecule type" value="Genomic_DNA"/>
</dbReference>